<comment type="caution">
    <text evidence="9">The sequence shown here is derived from an EMBL/GenBank/DDBJ whole genome shotgun (WGS) entry which is preliminary data.</text>
</comment>
<evidence type="ECO:0000313" key="9">
    <source>
        <dbReference type="EMBL" id="KAK5063448.1"/>
    </source>
</evidence>
<evidence type="ECO:0000256" key="5">
    <source>
        <dbReference type="ARBA" id="ARBA00023125"/>
    </source>
</evidence>
<dbReference type="InterPro" id="IPR007219">
    <property type="entry name" value="XnlR_reg_dom"/>
</dbReference>
<keyword evidence="3" id="KW-0862">Zinc</keyword>
<dbReference type="SMART" id="SM00906">
    <property type="entry name" value="Fungal_trans"/>
    <property type="match status" value="1"/>
</dbReference>
<evidence type="ECO:0000256" key="2">
    <source>
        <dbReference type="ARBA" id="ARBA00022723"/>
    </source>
</evidence>
<dbReference type="PANTHER" id="PTHR47782">
    <property type="entry name" value="ZN(II)2CYS6 TRANSCRIPTION FACTOR (EUROFUNG)-RELATED"/>
    <property type="match status" value="1"/>
</dbReference>
<keyword evidence="4" id="KW-0805">Transcription regulation</keyword>
<dbReference type="Proteomes" id="UP001345691">
    <property type="component" value="Unassembled WGS sequence"/>
</dbReference>
<keyword evidence="10" id="KW-1185">Reference proteome</keyword>
<comment type="subcellular location">
    <subcellularLocation>
        <location evidence="1">Nucleus</location>
    </subcellularLocation>
</comment>
<gene>
    <name evidence="9" type="ORF">LTR69_004154</name>
</gene>
<protein>
    <recommendedName>
        <fullName evidence="8">Xylanolytic transcriptional activator regulatory domain-containing protein</fullName>
    </recommendedName>
</protein>
<keyword evidence="6" id="KW-0804">Transcription</keyword>
<evidence type="ECO:0000256" key="7">
    <source>
        <dbReference type="ARBA" id="ARBA00023242"/>
    </source>
</evidence>
<name>A0ABR0JFF1_9EURO</name>
<sequence length="466" mass="51033">MADPGAAPACTKCRTHRVKAGISHHQAHISSRPNTLLHSVTVNSPNVRDVSGSATTVNIRCATLSGLISSKSKLIPPVLSHGHVLTIAGSYVLELEADIARLEQELRAADTLPSAAPEQDQATGPTDEAVVMELLTGNPSPLSVHSESLIENLFSSTDAKEKVSVQSLIDDIGQASLSAMVVPETTSSHDFYLRPLILNATLPVTPASLKSLPKPLHLPQKSIAEKVFFKFRHTVLPDLPFMTEDSVYQHLQATYQSNAPAYSVFVTALMLATTAVHLSPSSVDRACNLHRRAVLHLETAFTSASEPQPLRDLEASIGLAYYAALTGEDYSDAWALSGIAMRICVDLGLHKFADTNQKRRLFWSAFALDRKTAVIRDLPLGIPDKTISADFPSSTSNPFKLYTFLSELYCMQRNPDFGRCHDIRLKLDDYLRSCRFQRQPSNHFERDVELTTKLLAQITAGVEVPN</sequence>
<keyword evidence="5" id="KW-0238">DNA-binding</keyword>
<evidence type="ECO:0000256" key="1">
    <source>
        <dbReference type="ARBA" id="ARBA00004123"/>
    </source>
</evidence>
<evidence type="ECO:0000313" key="10">
    <source>
        <dbReference type="Proteomes" id="UP001345691"/>
    </source>
</evidence>
<evidence type="ECO:0000256" key="3">
    <source>
        <dbReference type="ARBA" id="ARBA00022833"/>
    </source>
</evidence>
<accession>A0ABR0JFF1</accession>
<feature type="domain" description="Xylanolytic transcriptional activator regulatory" evidence="8">
    <location>
        <begin position="333"/>
        <end position="398"/>
    </location>
</feature>
<dbReference type="InterPro" id="IPR052202">
    <property type="entry name" value="Yeast_MetPath_Reg"/>
</dbReference>
<dbReference type="PANTHER" id="PTHR47782:SF1">
    <property type="entry name" value="PYRIMIDINE PATHWAY REGULATORY PROTEIN 1"/>
    <property type="match status" value="1"/>
</dbReference>
<dbReference type="CDD" id="cd12148">
    <property type="entry name" value="fungal_TF_MHR"/>
    <property type="match status" value="1"/>
</dbReference>
<keyword evidence="7" id="KW-0539">Nucleus</keyword>
<proteinExistence type="predicted"/>
<keyword evidence="2" id="KW-0479">Metal-binding</keyword>
<reference evidence="9 10" key="1">
    <citation type="submission" date="2023-08" db="EMBL/GenBank/DDBJ databases">
        <title>Black Yeasts Isolated from many extreme environments.</title>
        <authorList>
            <person name="Coleine C."/>
            <person name="Stajich J.E."/>
            <person name="Selbmann L."/>
        </authorList>
    </citation>
    <scope>NUCLEOTIDE SEQUENCE [LARGE SCALE GENOMIC DNA]</scope>
    <source>
        <strain evidence="9 10">CCFEE 6328</strain>
    </source>
</reference>
<evidence type="ECO:0000259" key="8">
    <source>
        <dbReference type="SMART" id="SM00906"/>
    </source>
</evidence>
<evidence type="ECO:0000256" key="4">
    <source>
        <dbReference type="ARBA" id="ARBA00023015"/>
    </source>
</evidence>
<organism evidence="9 10">
    <name type="scientific">Exophiala sideris</name>
    <dbReference type="NCBI Taxonomy" id="1016849"/>
    <lineage>
        <taxon>Eukaryota</taxon>
        <taxon>Fungi</taxon>
        <taxon>Dikarya</taxon>
        <taxon>Ascomycota</taxon>
        <taxon>Pezizomycotina</taxon>
        <taxon>Eurotiomycetes</taxon>
        <taxon>Chaetothyriomycetidae</taxon>
        <taxon>Chaetothyriales</taxon>
        <taxon>Herpotrichiellaceae</taxon>
        <taxon>Exophiala</taxon>
    </lineage>
</organism>
<dbReference type="EMBL" id="JAVRRF010000007">
    <property type="protein sequence ID" value="KAK5063448.1"/>
    <property type="molecule type" value="Genomic_DNA"/>
</dbReference>
<evidence type="ECO:0000256" key="6">
    <source>
        <dbReference type="ARBA" id="ARBA00023163"/>
    </source>
</evidence>
<dbReference type="Pfam" id="PF04082">
    <property type="entry name" value="Fungal_trans"/>
    <property type="match status" value="1"/>
</dbReference>